<organism evidence="5 6">
    <name type="scientific">Acaromyces ingoldii</name>
    <dbReference type="NCBI Taxonomy" id="215250"/>
    <lineage>
        <taxon>Eukaryota</taxon>
        <taxon>Fungi</taxon>
        <taxon>Dikarya</taxon>
        <taxon>Basidiomycota</taxon>
        <taxon>Ustilaginomycotina</taxon>
        <taxon>Exobasidiomycetes</taxon>
        <taxon>Exobasidiales</taxon>
        <taxon>Cryptobasidiaceae</taxon>
        <taxon>Acaromyces</taxon>
    </lineage>
</organism>
<dbReference type="PANTHER" id="PTHR10352">
    <property type="entry name" value="EUKARYOTIC TRANSLATION INITIATION FACTOR 3 SUBUNIT G"/>
    <property type="match status" value="1"/>
</dbReference>
<keyword evidence="6" id="KW-1185">Reference proteome</keyword>
<feature type="compositionally biased region" description="Polar residues" evidence="3">
    <location>
        <begin position="1"/>
        <end position="12"/>
    </location>
</feature>
<feature type="domain" description="RRM" evidence="4">
    <location>
        <begin position="971"/>
        <end position="1048"/>
    </location>
</feature>
<evidence type="ECO:0000256" key="1">
    <source>
        <dbReference type="ARBA" id="ARBA00022884"/>
    </source>
</evidence>
<dbReference type="PROSITE" id="PS50102">
    <property type="entry name" value="RRM"/>
    <property type="match status" value="3"/>
</dbReference>
<dbReference type="Proteomes" id="UP000245768">
    <property type="component" value="Unassembled WGS sequence"/>
</dbReference>
<feature type="compositionally biased region" description="Gly residues" evidence="3">
    <location>
        <begin position="1176"/>
        <end position="1195"/>
    </location>
</feature>
<protein>
    <recommendedName>
        <fullName evidence="4">RRM domain-containing protein</fullName>
    </recommendedName>
</protein>
<dbReference type="AlphaFoldDB" id="A0A316YFT5"/>
<keyword evidence="1 2" id="KW-0694">RNA-binding</keyword>
<proteinExistence type="predicted"/>
<dbReference type="GeneID" id="37047117"/>
<dbReference type="EMBL" id="KZ819638">
    <property type="protein sequence ID" value="PWN88042.1"/>
    <property type="molecule type" value="Genomic_DNA"/>
</dbReference>
<dbReference type="OrthoDB" id="360390at2759"/>
<feature type="region of interest" description="Disordered" evidence="3">
    <location>
        <begin position="1"/>
        <end position="31"/>
    </location>
</feature>
<evidence type="ECO:0000256" key="3">
    <source>
        <dbReference type="SAM" id="MobiDB-lite"/>
    </source>
</evidence>
<dbReference type="RefSeq" id="XP_025375240.1">
    <property type="nucleotide sequence ID" value="XM_025525201.1"/>
</dbReference>
<evidence type="ECO:0000259" key="4">
    <source>
        <dbReference type="PROSITE" id="PS50102"/>
    </source>
</evidence>
<feature type="compositionally biased region" description="Basic and acidic residues" evidence="3">
    <location>
        <begin position="425"/>
        <end position="441"/>
    </location>
</feature>
<evidence type="ECO:0000256" key="2">
    <source>
        <dbReference type="PROSITE-ProRule" id="PRU00176"/>
    </source>
</evidence>
<dbReference type="InterPro" id="IPR035979">
    <property type="entry name" value="RBD_domain_sf"/>
</dbReference>
<dbReference type="SMART" id="SM00360">
    <property type="entry name" value="RRM"/>
    <property type="match status" value="4"/>
</dbReference>
<gene>
    <name evidence="5" type="ORF">FA10DRAFT_303050</name>
</gene>
<dbReference type="SUPFAM" id="SSF48452">
    <property type="entry name" value="TPR-like"/>
    <property type="match status" value="1"/>
</dbReference>
<dbReference type="InterPro" id="IPR012677">
    <property type="entry name" value="Nucleotide-bd_a/b_plait_sf"/>
</dbReference>
<dbReference type="SUPFAM" id="SSF54928">
    <property type="entry name" value="RNA-binding domain, RBD"/>
    <property type="match status" value="2"/>
</dbReference>
<feature type="compositionally biased region" description="Basic and acidic residues" evidence="3">
    <location>
        <begin position="777"/>
        <end position="788"/>
    </location>
</feature>
<accession>A0A316YFT5</accession>
<evidence type="ECO:0000313" key="6">
    <source>
        <dbReference type="Proteomes" id="UP000245768"/>
    </source>
</evidence>
<dbReference type="InterPro" id="IPR000504">
    <property type="entry name" value="RRM_dom"/>
</dbReference>
<dbReference type="STRING" id="215250.A0A316YFT5"/>
<feature type="region of interest" description="Disordered" evidence="3">
    <location>
        <begin position="731"/>
        <end position="788"/>
    </location>
</feature>
<dbReference type="InParanoid" id="A0A316YFT5"/>
<dbReference type="FunCoup" id="A0A316YFT5">
    <property type="interactions" value="600"/>
</dbReference>
<dbReference type="Gene3D" id="3.30.70.330">
    <property type="match status" value="3"/>
</dbReference>
<feature type="region of interest" description="Disordered" evidence="3">
    <location>
        <begin position="1176"/>
        <end position="1243"/>
    </location>
</feature>
<feature type="compositionally biased region" description="Basic and acidic residues" evidence="3">
    <location>
        <begin position="1233"/>
        <end position="1243"/>
    </location>
</feature>
<evidence type="ECO:0000313" key="5">
    <source>
        <dbReference type="EMBL" id="PWN88042.1"/>
    </source>
</evidence>
<name>A0A316YFT5_9BASI</name>
<dbReference type="GO" id="GO:0003723">
    <property type="term" value="F:RNA binding"/>
    <property type="evidence" value="ECO:0007669"/>
    <property type="project" value="UniProtKB-UniRule"/>
</dbReference>
<dbReference type="Pfam" id="PF00076">
    <property type="entry name" value="RRM_1"/>
    <property type="match status" value="2"/>
</dbReference>
<feature type="region of interest" description="Disordered" evidence="3">
    <location>
        <begin position="410"/>
        <end position="441"/>
    </location>
</feature>
<dbReference type="InterPro" id="IPR011990">
    <property type="entry name" value="TPR-like_helical_dom_sf"/>
</dbReference>
<feature type="compositionally biased region" description="Polar residues" evidence="3">
    <location>
        <begin position="759"/>
        <end position="769"/>
    </location>
</feature>
<feature type="domain" description="RRM" evidence="4">
    <location>
        <begin position="791"/>
        <end position="874"/>
    </location>
</feature>
<feature type="compositionally biased region" description="Basic and acidic residues" evidence="3">
    <location>
        <begin position="1200"/>
        <end position="1211"/>
    </location>
</feature>
<feature type="domain" description="RRM" evidence="4">
    <location>
        <begin position="875"/>
        <end position="955"/>
    </location>
</feature>
<dbReference type="Gene3D" id="1.25.40.10">
    <property type="entry name" value="Tetratricopeptide repeat domain"/>
    <property type="match status" value="2"/>
</dbReference>
<sequence>MKAMHTSTTLDQSMEMDSVNGTDDERRSHASSRSSYRAWIRSIEAKLHASNAAPTSPTRIGLLETLQKALEQKHQAYLLSSAETRLFSALVAFLLSSSQAGGLISDASVVAQLLQLHSDLSRDSNGSALDIAAFQAYTSLTLALHWIYTGVDPAQVAERCEPWISQAMTLSLSSSQEGQVEGLGLVSKDPLLYWTATSGGPRLDATGNYLPSSLPRIPTAQQAEAAGVGPAWEALLGEEAVRERVREANSRAAGDSLNSHKVWNPYLAFEIVHWQLNRSATAASIIHNVFLARLAIPHVTIDETYQLFSTFVTNSLPPDVYEETMSSSSRLVGKAKAIVDACEPYEQGLAHTSTSSNDASALAASWKYYLRWIVTKTERDGVKPGGFLFDVEGASALFERAIAQVGYPEQTHSEQVAPTVEAQETEAKARSRETRQARESRVAVETQSQRVSEDACQGIWREFVALLNIAHAPQSLVLDVVERANKSLPFSGSLWGSTLRCFGKLRLSRQQIEETLARALSSGEVQARGTAEVVDVLLARIDVERESQAAQLMLADPATYAEGGLSDAQAAVARNPESFLEVYTLLEWALETIKGIEAQSRGKSKDAGDTSLRLEKMASRWCELGGEAMVALAEGIWEHVLKAKRSNVLAWREAAAYWARRGSASKARGILKQGLERRDLDGTAKVQLADDLVDLEHCLGTLSDVEVARERRIVEQDKAWEAYNSYYTQQQQQSYADVEMDDSEEVGTKRKADEDQQHHPTAQGSSPNNDAIPPKRGKTDDRKPQRDREFCSVMVSGLPAVTDDRDTDEVLQKIEALFKDCGEISEITGPRVPAGSQTSAALIEFTDRSSIPAAHTKDKKRIDGQFVQVDLGYECTLYVTNFSEEADDHWIRTLFSPYGDIFDVRWPSKRYASNRRFCYVQFTTQQSATSALAEHQKEVGHSPQGEALRLEVLRSDPARKKVRSDAASTERELYVTKLPRSATVDALRSMFGAEGDVEDVRMPTNPDGKPKGVAFIDMRTILDAEKAMQVLNGARLKGKAISVSIAQARVSGPGRATSPNAPRMDAERRSRCVKARGLPLDAQEAIIQQLFERMAGGPGTVLLVEYEPGKEGHGIATIEFQDASTAGRILLASTAQYDEQHLLSLSPLEHRGAAAAVPPSSASHFAPRQVVGGAARGGVARGRGRGRGSFGGGIGFTRSSEGHQAQDRATESMDVDGAGDLSAAASTAPKSQEAFRDMLNKGK</sequence>
<dbReference type="CDD" id="cd00590">
    <property type="entry name" value="RRM_SF"/>
    <property type="match status" value="1"/>
</dbReference>
<feature type="compositionally biased region" description="Basic and acidic residues" evidence="3">
    <location>
        <begin position="746"/>
        <end position="758"/>
    </location>
</feature>
<reference evidence="5" key="1">
    <citation type="journal article" date="2018" name="Mol. Biol. Evol.">
        <title>Broad Genomic Sampling Reveals a Smut Pathogenic Ancestry of the Fungal Clade Ustilaginomycotina.</title>
        <authorList>
            <person name="Kijpornyongpan T."/>
            <person name="Mondo S.J."/>
            <person name="Barry K."/>
            <person name="Sandor L."/>
            <person name="Lee J."/>
            <person name="Lipzen A."/>
            <person name="Pangilinan J."/>
            <person name="LaButti K."/>
            <person name="Hainaut M."/>
            <person name="Henrissat B."/>
            <person name="Grigoriev I.V."/>
            <person name="Spatafora J.W."/>
            <person name="Aime M.C."/>
        </authorList>
    </citation>
    <scope>NUCLEOTIDE SEQUENCE [LARGE SCALE GENOMIC DNA]</scope>
    <source>
        <strain evidence="5">MCA 4198</strain>
    </source>
</reference>